<reference evidence="3" key="1">
    <citation type="journal article" date="2019" name="Gigascience">
        <title>De novo genome assembly of the endangered Acer yangbiense, a plant species with extremely small populations endemic to Yunnan Province, China.</title>
        <authorList>
            <person name="Yang J."/>
            <person name="Wariss H.M."/>
            <person name="Tao L."/>
            <person name="Zhang R."/>
            <person name="Yun Q."/>
            <person name="Hollingsworth P."/>
            <person name="Dao Z."/>
            <person name="Luo G."/>
            <person name="Guo H."/>
            <person name="Ma Y."/>
            <person name="Sun W."/>
        </authorList>
    </citation>
    <scope>NUCLEOTIDE SEQUENCE [LARGE SCALE GENOMIC DNA]</scope>
    <source>
        <strain evidence="3">cv. br00</strain>
    </source>
</reference>
<dbReference type="Proteomes" id="UP000326939">
    <property type="component" value="Chromosome 19"/>
</dbReference>
<protein>
    <recommendedName>
        <fullName evidence="4">Seed biotin-containing protein SBP65</fullName>
    </recommendedName>
</protein>
<evidence type="ECO:0008006" key="4">
    <source>
        <dbReference type="Google" id="ProtNLM"/>
    </source>
</evidence>
<dbReference type="GO" id="GO:0009631">
    <property type="term" value="P:cold acclimation"/>
    <property type="evidence" value="ECO:0007669"/>
    <property type="project" value="TreeGrafter"/>
</dbReference>
<dbReference type="PANTHER" id="PTHR47877">
    <property type="entry name" value="LATE EMBRYOGENESIS ABUNDANT DOMAIN-CONTAINING PROTEIN / LEA DOMAIN-CONTAINING PROTEIN"/>
    <property type="match status" value="1"/>
</dbReference>
<accession>A0A5N5J475</accession>
<feature type="compositionally biased region" description="Basic and acidic residues" evidence="1">
    <location>
        <begin position="336"/>
        <end position="370"/>
    </location>
</feature>
<feature type="region of interest" description="Disordered" evidence="1">
    <location>
        <begin position="321"/>
        <end position="405"/>
    </location>
</feature>
<dbReference type="PANTHER" id="PTHR47877:SF3">
    <property type="entry name" value="LATE EMBRYOGENESIS ABUNDANT DOMAIN-CONTAINING PROTEIN _ LEA DOMAIN-CONTAINING PROTEIN"/>
    <property type="match status" value="1"/>
</dbReference>
<name>A0A5N5J475_9ROSI</name>
<feature type="compositionally biased region" description="Basic and acidic residues" evidence="1">
    <location>
        <begin position="33"/>
        <end position="48"/>
    </location>
</feature>
<feature type="compositionally biased region" description="Basic and acidic residues" evidence="1">
    <location>
        <begin position="1"/>
        <end position="25"/>
    </location>
</feature>
<proteinExistence type="predicted"/>
<evidence type="ECO:0000313" key="2">
    <source>
        <dbReference type="EMBL" id="KAB5512694.1"/>
    </source>
</evidence>
<keyword evidence="3" id="KW-1185">Reference proteome</keyword>
<dbReference type="AlphaFoldDB" id="A0A5N5J475"/>
<dbReference type="GO" id="GO:0005829">
    <property type="term" value="C:cytosol"/>
    <property type="evidence" value="ECO:0007669"/>
    <property type="project" value="TreeGrafter"/>
</dbReference>
<dbReference type="EMBL" id="VDCV01000019">
    <property type="protein sequence ID" value="KAB5512694.1"/>
    <property type="molecule type" value="Genomic_DNA"/>
</dbReference>
<organism evidence="2 3">
    <name type="scientific">Salix brachista</name>
    <dbReference type="NCBI Taxonomy" id="2182728"/>
    <lineage>
        <taxon>Eukaryota</taxon>
        <taxon>Viridiplantae</taxon>
        <taxon>Streptophyta</taxon>
        <taxon>Embryophyta</taxon>
        <taxon>Tracheophyta</taxon>
        <taxon>Spermatophyta</taxon>
        <taxon>Magnoliopsida</taxon>
        <taxon>eudicotyledons</taxon>
        <taxon>Gunneridae</taxon>
        <taxon>Pentapetalae</taxon>
        <taxon>rosids</taxon>
        <taxon>fabids</taxon>
        <taxon>Malpighiales</taxon>
        <taxon>Salicaceae</taxon>
        <taxon>Saliceae</taxon>
        <taxon>Salix</taxon>
    </lineage>
</organism>
<feature type="compositionally biased region" description="Basic and acidic residues" evidence="1">
    <location>
        <begin position="101"/>
        <end position="124"/>
    </location>
</feature>
<sequence>MASLQSRRESATSERENSVERDRVPKMASHFESLIEKPKEPVVKKIIGEDGNETGAQFESLAEKMREAGTDFSSDHKERERREEQEQQILKAREGYSVGKFDVEGGRKETKVKEDENGSDRNKEQQLSLDEITKLRETAQKNSLEALKAAEERYEKAKNKASQVVGSAKNTVAEKAAQTNDIAAEKAAQARDITAQKAAQGKDTVVEGAQKTTSYIAEKGAQAKDTIVEGAWRTSEYVLEKSKGAKDYTVEKAVAAKDVTMESGKEAAHYVEKVAVNMKDKAAAAGWTAAHYTTEKAVDGTMAAARAVEYAGQKTTELAGKPLRAAKETAASTGESIKEYTARKKEEAERELEARKAAEGQGGEYKEESQVHATGGQGAEVANQFSEEITPEGEEQYWRRQQGQEASSLLGAIGETIVEIAQATKDLVIGQDPAGAGKKDGYEASQFDYAKQEKNITEENKKRSF</sequence>
<gene>
    <name evidence="2" type="ORF">DKX38_029722</name>
</gene>
<comment type="caution">
    <text evidence="2">The sequence shown here is derived from an EMBL/GenBank/DDBJ whole genome shotgun (WGS) entry which is preliminary data.</text>
</comment>
<evidence type="ECO:0000313" key="3">
    <source>
        <dbReference type="Proteomes" id="UP000326939"/>
    </source>
</evidence>
<evidence type="ECO:0000256" key="1">
    <source>
        <dbReference type="SAM" id="MobiDB-lite"/>
    </source>
</evidence>
<feature type="compositionally biased region" description="Basic and acidic residues" evidence="1">
    <location>
        <begin position="61"/>
        <end position="85"/>
    </location>
</feature>
<feature type="region of interest" description="Disordered" evidence="1">
    <location>
        <begin position="1"/>
        <end position="128"/>
    </location>
</feature>